<gene>
    <name evidence="1" type="ORF">OCBIM_22013716mg</name>
</gene>
<dbReference type="AlphaFoldDB" id="A0A0L8FN09"/>
<evidence type="ECO:0000313" key="1">
    <source>
        <dbReference type="EMBL" id="KOF66033.1"/>
    </source>
</evidence>
<name>A0A0L8FN09_OCTBM</name>
<organism evidence="1">
    <name type="scientific">Octopus bimaculoides</name>
    <name type="common">California two-spotted octopus</name>
    <dbReference type="NCBI Taxonomy" id="37653"/>
    <lineage>
        <taxon>Eukaryota</taxon>
        <taxon>Metazoa</taxon>
        <taxon>Spiralia</taxon>
        <taxon>Lophotrochozoa</taxon>
        <taxon>Mollusca</taxon>
        <taxon>Cephalopoda</taxon>
        <taxon>Coleoidea</taxon>
        <taxon>Octopodiformes</taxon>
        <taxon>Octopoda</taxon>
        <taxon>Incirrata</taxon>
        <taxon>Octopodidae</taxon>
        <taxon>Octopus</taxon>
    </lineage>
</organism>
<sequence length="57" mass="6453">MYSYIRIPTHDHRCEHITSLLLIEVISLTLMDCQREGGNPAAETVGLFCPQTWFSAS</sequence>
<reference evidence="1" key="1">
    <citation type="submission" date="2015-07" db="EMBL/GenBank/DDBJ databases">
        <title>MeaNS - Measles Nucleotide Surveillance Program.</title>
        <authorList>
            <person name="Tran T."/>
            <person name="Druce J."/>
        </authorList>
    </citation>
    <scope>NUCLEOTIDE SEQUENCE</scope>
    <source>
        <strain evidence="1">UCB-OBI-ISO-001</strain>
        <tissue evidence="1">Gonad</tissue>
    </source>
</reference>
<protein>
    <submittedName>
        <fullName evidence="1">Uncharacterized protein</fullName>
    </submittedName>
</protein>
<dbReference type="EMBL" id="KQ428621">
    <property type="protein sequence ID" value="KOF66033.1"/>
    <property type="molecule type" value="Genomic_DNA"/>
</dbReference>
<accession>A0A0L8FN09</accession>
<proteinExistence type="predicted"/>